<dbReference type="PANTHER" id="PTHR43618">
    <property type="entry name" value="7-ALPHA-HYDROXYSTEROID DEHYDROGENASE"/>
    <property type="match status" value="1"/>
</dbReference>
<dbReference type="InterPro" id="IPR002347">
    <property type="entry name" value="SDR_fam"/>
</dbReference>
<evidence type="ECO:0000256" key="3">
    <source>
        <dbReference type="ARBA" id="ARBA00023002"/>
    </source>
</evidence>
<evidence type="ECO:0000313" key="4">
    <source>
        <dbReference type="EMBL" id="USW56309.1"/>
    </source>
</evidence>
<dbReference type="Pfam" id="PF00106">
    <property type="entry name" value="adh_short"/>
    <property type="match status" value="1"/>
</dbReference>
<gene>
    <name evidence="4" type="ORF">Slin15195_G096280</name>
</gene>
<dbReference type="OrthoDB" id="2898618at2759"/>
<keyword evidence="5" id="KW-1185">Reference proteome</keyword>
<keyword evidence="2" id="KW-0521">NADP</keyword>
<dbReference type="PANTHER" id="PTHR43618:SF18">
    <property type="entry name" value="SHORT CHAIN DEHYDROGENASE_REDUCTASE FAMILY (AFU_ORTHOLOGUE AFUA_5G12480)"/>
    <property type="match status" value="1"/>
</dbReference>
<sequence length="293" mass="31768">MASQYNPSYLNDVSGLVAVVTGGGTGLGLIIAKTLESQGAKVYITGRRQEKLDEATKQAVHGNIIPIQGSTTSREDVQRAVDIITNETGYIDLLVCNAGMTTYDSSPDARPKPTGESSIKDIRDYYFNHRPQELWRDCLETNVAAVFTTTMGFLELLECGNQRRDPAAPTSQVLAIGSVGGLTRFTDSFVYNASKAAVHHLMKNLGSFLVPHDIRTNVIAPGWFPSDMTTSVSKAWEHTEGVMPRSLVPRRRMGNEDELAATVLYLASKAGGYCNGNVMVIDGGFLANHSGTY</sequence>
<dbReference type="CDD" id="cd05233">
    <property type="entry name" value="SDR_c"/>
    <property type="match status" value="1"/>
</dbReference>
<dbReference type="GO" id="GO:0016491">
    <property type="term" value="F:oxidoreductase activity"/>
    <property type="evidence" value="ECO:0007669"/>
    <property type="project" value="UniProtKB-KW"/>
</dbReference>
<dbReference type="InterPro" id="IPR036291">
    <property type="entry name" value="NAD(P)-bd_dom_sf"/>
</dbReference>
<dbReference type="Gene3D" id="3.40.50.720">
    <property type="entry name" value="NAD(P)-binding Rossmann-like Domain"/>
    <property type="match status" value="1"/>
</dbReference>
<comment type="similarity">
    <text evidence="1">Belongs to the short-chain dehydrogenases/reductases (SDR) family.</text>
</comment>
<dbReference type="EMBL" id="CP099425">
    <property type="protein sequence ID" value="USW56309.1"/>
    <property type="molecule type" value="Genomic_DNA"/>
</dbReference>
<evidence type="ECO:0000256" key="2">
    <source>
        <dbReference type="ARBA" id="ARBA00022857"/>
    </source>
</evidence>
<organism evidence="4 5">
    <name type="scientific">Septoria linicola</name>
    <dbReference type="NCBI Taxonomy" id="215465"/>
    <lineage>
        <taxon>Eukaryota</taxon>
        <taxon>Fungi</taxon>
        <taxon>Dikarya</taxon>
        <taxon>Ascomycota</taxon>
        <taxon>Pezizomycotina</taxon>
        <taxon>Dothideomycetes</taxon>
        <taxon>Dothideomycetidae</taxon>
        <taxon>Mycosphaerellales</taxon>
        <taxon>Mycosphaerellaceae</taxon>
        <taxon>Septoria</taxon>
    </lineage>
</organism>
<reference evidence="4" key="1">
    <citation type="submission" date="2022-06" db="EMBL/GenBank/DDBJ databases">
        <title>Complete genome sequences of two strains of the flax pathogen Septoria linicola.</title>
        <authorList>
            <person name="Lapalu N."/>
            <person name="Simon A."/>
            <person name="Demenou B."/>
            <person name="Paumier D."/>
            <person name="Guillot M.-P."/>
            <person name="Gout L."/>
            <person name="Valade R."/>
        </authorList>
    </citation>
    <scope>NUCLEOTIDE SEQUENCE</scope>
    <source>
        <strain evidence="4">SE15195</strain>
    </source>
</reference>
<dbReference type="PROSITE" id="PS00061">
    <property type="entry name" value="ADH_SHORT"/>
    <property type="match status" value="1"/>
</dbReference>
<dbReference type="Proteomes" id="UP001056384">
    <property type="component" value="Chromosome 8"/>
</dbReference>
<dbReference type="InterPro" id="IPR020904">
    <property type="entry name" value="Sc_DH/Rdtase_CS"/>
</dbReference>
<dbReference type="InterPro" id="IPR052178">
    <property type="entry name" value="Sec_Metab_Biosynth_SDR"/>
</dbReference>
<name>A0A9Q9EN87_9PEZI</name>
<dbReference type="AlphaFoldDB" id="A0A9Q9EN87"/>
<protein>
    <submittedName>
        <fullName evidence="4">Short-chain dehydrogenase/reductase SDR, NAD(P)-binding domain superfamily</fullName>
    </submittedName>
</protein>
<proteinExistence type="inferred from homology"/>
<accession>A0A9Q9EN87</accession>
<dbReference type="SUPFAM" id="SSF51735">
    <property type="entry name" value="NAD(P)-binding Rossmann-fold domains"/>
    <property type="match status" value="1"/>
</dbReference>
<dbReference type="PRINTS" id="PR00081">
    <property type="entry name" value="GDHRDH"/>
</dbReference>
<evidence type="ECO:0000313" key="5">
    <source>
        <dbReference type="Proteomes" id="UP001056384"/>
    </source>
</evidence>
<keyword evidence="3" id="KW-0560">Oxidoreductase</keyword>
<evidence type="ECO:0000256" key="1">
    <source>
        <dbReference type="ARBA" id="ARBA00006484"/>
    </source>
</evidence>